<reference evidence="4 5" key="1">
    <citation type="submission" date="2019-02" db="EMBL/GenBank/DDBJ databases">
        <title>Deep-cultivation of Planctomycetes and their phenomic and genomic characterization uncovers novel biology.</title>
        <authorList>
            <person name="Wiegand S."/>
            <person name="Jogler M."/>
            <person name="Boedeker C."/>
            <person name="Pinto D."/>
            <person name="Vollmers J."/>
            <person name="Rivas-Marin E."/>
            <person name="Kohn T."/>
            <person name="Peeters S.H."/>
            <person name="Heuer A."/>
            <person name="Rast P."/>
            <person name="Oberbeckmann S."/>
            <person name="Bunk B."/>
            <person name="Jeske O."/>
            <person name="Meyerdierks A."/>
            <person name="Storesund J.E."/>
            <person name="Kallscheuer N."/>
            <person name="Luecker S."/>
            <person name="Lage O.M."/>
            <person name="Pohl T."/>
            <person name="Merkel B.J."/>
            <person name="Hornburger P."/>
            <person name="Mueller R.-W."/>
            <person name="Bruemmer F."/>
            <person name="Labrenz M."/>
            <person name="Spormann A.M."/>
            <person name="Op Den Camp H."/>
            <person name="Overmann J."/>
            <person name="Amann R."/>
            <person name="Jetten M.S.M."/>
            <person name="Mascher T."/>
            <person name="Medema M.H."/>
            <person name="Devos D.P."/>
            <person name="Kaster A.-K."/>
            <person name="Ovreas L."/>
            <person name="Rohde M."/>
            <person name="Galperin M.Y."/>
            <person name="Jogler C."/>
        </authorList>
    </citation>
    <scope>NUCLEOTIDE SEQUENCE [LARGE SCALE GENOMIC DNA]</scope>
    <source>
        <strain evidence="4 5">Pla123a</strain>
    </source>
</reference>
<dbReference type="AlphaFoldDB" id="A0A5C5YM62"/>
<keyword evidence="2" id="KW-0175">Coiled coil</keyword>
<feature type="coiled-coil region" evidence="2">
    <location>
        <begin position="150"/>
        <end position="215"/>
    </location>
</feature>
<evidence type="ECO:0000313" key="4">
    <source>
        <dbReference type="EMBL" id="TWT76053.1"/>
    </source>
</evidence>
<dbReference type="InterPro" id="IPR051909">
    <property type="entry name" value="MFP_Cation_Efflux"/>
</dbReference>
<evidence type="ECO:0000313" key="5">
    <source>
        <dbReference type="Proteomes" id="UP000318478"/>
    </source>
</evidence>
<protein>
    <submittedName>
        <fullName evidence="4">Efflux pump periplasmic linker BepF</fullName>
    </submittedName>
</protein>
<evidence type="ECO:0000256" key="2">
    <source>
        <dbReference type="SAM" id="Coils"/>
    </source>
</evidence>
<dbReference type="Gene3D" id="1.10.287.470">
    <property type="entry name" value="Helix hairpin bin"/>
    <property type="match status" value="1"/>
</dbReference>
<name>A0A5C5YM62_9BACT</name>
<dbReference type="Proteomes" id="UP000318478">
    <property type="component" value="Unassembled WGS sequence"/>
</dbReference>
<dbReference type="EMBL" id="SJPO01000006">
    <property type="protein sequence ID" value="TWT76053.1"/>
    <property type="molecule type" value="Genomic_DNA"/>
</dbReference>
<dbReference type="GO" id="GO:0030313">
    <property type="term" value="C:cell envelope"/>
    <property type="evidence" value="ECO:0007669"/>
    <property type="project" value="TreeGrafter"/>
</dbReference>
<proteinExistence type="predicted"/>
<dbReference type="Gene3D" id="2.40.30.170">
    <property type="match status" value="1"/>
</dbReference>
<gene>
    <name evidence="4" type="primary">bepF_3</name>
    <name evidence="4" type="ORF">Pla123a_28390</name>
</gene>
<dbReference type="Gene3D" id="2.40.50.100">
    <property type="match status" value="1"/>
</dbReference>
<accession>A0A5C5YM62</accession>
<evidence type="ECO:0000256" key="3">
    <source>
        <dbReference type="SAM" id="MobiDB-lite"/>
    </source>
</evidence>
<keyword evidence="1" id="KW-0813">Transport</keyword>
<sequence>MAATVTTPGCRKSQDAKHDGDAKPAVVEKLPVETELATVRLTEQAARRLGIATTPVERRAVSKRRTLGGEAMAPLGNSLVVSAPVPGVITQHAGAAVPLPGAQVERNQVVANLVPLLSPERDFMTPAERVQLVAARANVVASQQTALGDRQRSQAEVDGAQIALERAENLFRDGAGARKAVDDATAQLNIAQSNLQAAQTREQQLARMLEQLKRDGDSSAASPLALAAPISGVVRAVNVRVGQAVSVGAPLFEIVDLDTIWIRVPVFVDLLGTIDKEKPAYLAMLSGQPLPRTASAGPIEARPIAAPPSADPMTSSADLYYELRNQGVGLRPGQRVGMDLPLIGNSESLVAPAAAIIYDIYGGTWVYAATANLEYTRRRVILDWVDGANAVLSSGPEPGMPVVTNGAAELFGSEFGAGK</sequence>
<feature type="region of interest" description="Disordered" evidence="3">
    <location>
        <begin position="1"/>
        <end position="25"/>
    </location>
</feature>
<dbReference type="PANTHER" id="PTHR30097:SF4">
    <property type="entry name" value="SLR6042 PROTEIN"/>
    <property type="match status" value="1"/>
</dbReference>
<dbReference type="Gene3D" id="2.40.420.20">
    <property type="match status" value="1"/>
</dbReference>
<dbReference type="PANTHER" id="PTHR30097">
    <property type="entry name" value="CATION EFFLUX SYSTEM PROTEIN CUSB"/>
    <property type="match status" value="1"/>
</dbReference>
<dbReference type="GO" id="GO:0060003">
    <property type="term" value="P:copper ion export"/>
    <property type="evidence" value="ECO:0007669"/>
    <property type="project" value="TreeGrafter"/>
</dbReference>
<dbReference type="SUPFAM" id="SSF111369">
    <property type="entry name" value="HlyD-like secretion proteins"/>
    <property type="match status" value="1"/>
</dbReference>
<dbReference type="RefSeq" id="WP_197527957.1">
    <property type="nucleotide sequence ID" value="NZ_SJPO01000006.1"/>
</dbReference>
<feature type="compositionally biased region" description="Basic and acidic residues" evidence="3">
    <location>
        <begin position="12"/>
        <end position="22"/>
    </location>
</feature>
<organism evidence="4 5">
    <name type="scientific">Posidoniimonas polymericola</name>
    <dbReference type="NCBI Taxonomy" id="2528002"/>
    <lineage>
        <taxon>Bacteria</taxon>
        <taxon>Pseudomonadati</taxon>
        <taxon>Planctomycetota</taxon>
        <taxon>Planctomycetia</taxon>
        <taxon>Pirellulales</taxon>
        <taxon>Lacipirellulaceae</taxon>
        <taxon>Posidoniimonas</taxon>
    </lineage>
</organism>
<evidence type="ECO:0000256" key="1">
    <source>
        <dbReference type="ARBA" id="ARBA00022448"/>
    </source>
</evidence>
<keyword evidence="5" id="KW-1185">Reference proteome</keyword>
<comment type="caution">
    <text evidence="4">The sequence shown here is derived from an EMBL/GenBank/DDBJ whole genome shotgun (WGS) entry which is preliminary data.</text>
</comment>
<dbReference type="GO" id="GO:0015679">
    <property type="term" value="P:plasma membrane copper ion transport"/>
    <property type="evidence" value="ECO:0007669"/>
    <property type="project" value="TreeGrafter"/>
</dbReference>